<gene>
    <name evidence="1" type="ORF">CPAR00382_LOCUS418</name>
</gene>
<accession>A0A7S4PT31</accession>
<name>A0A7S4PT31_9CRYP</name>
<sequence length="98" mass="11358">MSSLLHHADECSLSGPCSNASFAFDWVPPRPPVVFQRGASRHSGNRDVKQFIELQRQQTGIFMIGQREEYRESVKISNLHISWDDEYDVLINILNQRR</sequence>
<protein>
    <submittedName>
        <fullName evidence="1">Uncharacterized protein</fullName>
    </submittedName>
</protein>
<dbReference type="EMBL" id="HBKS01000775">
    <property type="protein sequence ID" value="CAE2343558.1"/>
    <property type="molecule type" value="Transcribed_RNA"/>
</dbReference>
<organism evidence="1">
    <name type="scientific">Cryptomonas paramaecium</name>
    <dbReference type="NCBI Taxonomy" id="2898"/>
    <lineage>
        <taxon>Eukaryota</taxon>
        <taxon>Cryptophyceae</taxon>
        <taxon>Cryptomonadales</taxon>
        <taxon>Cryptomonadaceae</taxon>
        <taxon>Cryptomonas</taxon>
    </lineage>
</organism>
<reference evidence="1" key="1">
    <citation type="submission" date="2021-01" db="EMBL/GenBank/DDBJ databases">
        <authorList>
            <person name="Corre E."/>
            <person name="Pelletier E."/>
            <person name="Niang G."/>
            <person name="Scheremetjew M."/>
            <person name="Finn R."/>
            <person name="Kale V."/>
            <person name="Holt S."/>
            <person name="Cochrane G."/>
            <person name="Meng A."/>
            <person name="Brown T."/>
            <person name="Cohen L."/>
        </authorList>
    </citation>
    <scope>NUCLEOTIDE SEQUENCE</scope>
    <source>
        <strain evidence="1">CCAP977/2a</strain>
    </source>
</reference>
<evidence type="ECO:0000313" key="1">
    <source>
        <dbReference type="EMBL" id="CAE2343558.1"/>
    </source>
</evidence>
<dbReference type="AlphaFoldDB" id="A0A7S4PT31"/>
<proteinExistence type="predicted"/>